<dbReference type="Pfam" id="PF00448">
    <property type="entry name" value="SRP54"/>
    <property type="match status" value="1"/>
</dbReference>
<dbReference type="HAMAP" id="MF_00920">
    <property type="entry name" value="FtsY"/>
    <property type="match status" value="1"/>
</dbReference>
<evidence type="ECO:0000256" key="4">
    <source>
        <dbReference type="ARBA" id="ARBA00022801"/>
    </source>
</evidence>
<dbReference type="HOGENOM" id="CLU_009301_3_4_2"/>
<keyword evidence="13" id="KW-1185">Reference proteome</keyword>
<keyword evidence="2 8" id="KW-0963">Cytoplasm</keyword>
<dbReference type="KEGG" id="iag:Igag_1415"/>
<dbReference type="STRING" id="583356.Igag_1415"/>
<evidence type="ECO:0000256" key="1">
    <source>
        <dbReference type="ARBA" id="ARBA00022475"/>
    </source>
</evidence>
<feature type="binding site" evidence="8">
    <location>
        <begin position="255"/>
        <end position="258"/>
    </location>
    <ligand>
        <name>GTP</name>
        <dbReference type="ChEBI" id="CHEBI:37565"/>
    </ligand>
</feature>
<dbReference type="EMBL" id="CP002098">
    <property type="protein sequence ID" value="ADM28218.1"/>
    <property type="molecule type" value="Genomic_DNA"/>
</dbReference>
<keyword evidence="7 8" id="KW-0675">Receptor</keyword>
<evidence type="ECO:0000313" key="12">
    <source>
        <dbReference type="EMBL" id="ADM28218.1"/>
    </source>
</evidence>
<evidence type="ECO:0000256" key="2">
    <source>
        <dbReference type="ARBA" id="ARBA00022490"/>
    </source>
</evidence>
<dbReference type="AlphaFoldDB" id="E0SQG2"/>
<evidence type="ECO:0000256" key="3">
    <source>
        <dbReference type="ARBA" id="ARBA00022741"/>
    </source>
</evidence>
<dbReference type="EC" id="3.6.5.4" evidence="8"/>
<evidence type="ECO:0000256" key="8">
    <source>
        <dbReference type="HAMAP-Rule" id="MF_00920"/>
    </source>
</evidence>
<comment type="function">
    <text evidence="8">Involved in targeting and insertion of nascent membrane proteins into the cytoplasmic membrane. Acts as a receptor for the complex formed by the signal recognition particle (SRP) and the ribosome-nascent chain (RNC).</text>
</comment>
<keyword evidence="4 8" id="KW-0378">Hydrolase</keyword>
<keyword evidence="5 8" id="KW-0342">GTP-binding</keyword>
<sequence length="306" mass="33714">MFQKIRNAVQNFVKQISDAIRYKTLDEKDISRYCDNLLNELIESDVAYDVAEKIVTDIGNRLREIKIPRGTNVEEYINNIVIDVLRKLLDNATSYDFIEYIAKSSEKPVKIVFMGINGVGKTTTIAKVAYMLKKAGVKPVIVAADTFRAGAQEQLKKHSERLGIPFIGGKYGADPAAVAFDGIVFASKNRFDVVLIDTAGRMHIDVDLMNELKKVIKVVKPHIKVLVLDALTGNDAIEQAKKFDEAIGIDGVILTKLDADASGGAAVSVVAGLGKKIFYVGVGQGYDDLIRYSSDIIIRLLFKQSK</sequence>
<evidence type="ECO:0000259" key="11">
    <source>
        <dbReference type="SMART" id="SM00963"/>
    </source>
</evidence>
<keyword evidence="6 8" id="KW-0472">Membrane</keyword>
<accession>E0SQG2</accession>
<dbReference type="NCBIfam" id="TIGR00064">
    <property type="entry name" value="ftsY"/>
    <property type="match status" value="1"/>
</dbReference>
<proteinExistence type="inferred from homology"/>
<dbReference type="PANTHER" id="PTHR43134">
    <property type="entry name" value="SIGNAL RECOGNITION PARTICLE RECEPTOR SUBUNIT ALPHA"/>
    <property type="match status" value="1"/>
</dbReference>
<dbReference type="Pfam" id="PF02881">
    <property type="entry name" value="SRP54_N"/>
    <property type="match status" value="1"/>
</dbReference>
<keyword evidence="3 8" id="KW-0547">Nucleotide-binding</keyword>
<feature type="domain" description="Signal recognition particle SRP54 helical bundle" evidence="11">
    <location>
        <begin position="1"/>
        <end position="89"/>
    </location>
</feature>
<dbReference type="InterPro" id="IPR027417">
    <property type="entry name" value="P-loop_NTPase"/>
</dbReference>
<reference evidence="12 13" key="1">
    <citation type="journal article" date="2010" name="Stand. Genomic Sci.">
        <title>Complete genome sequence of Ignisphaera aggregans type strain (AQ1.S1).</title>
        <authorList>
            <person name="Goker M."/>
            <person name="Held B."/>
            <person name="Lapidus A."/>
            <person name="Nolan M."/>
            <person name="Spring S."/>
            <person name="Yasawong M."/>
            <person name="Lucas S."/>
            <person name="Glavina Del Rio T."/>
            <person name="Tice H."/>
            <person name="Cheng J.F."/>
            <person name="Goodwin L."/>
            <person name="Tapia R."/>
            <person name="Pitluck S."/>
            <person name="Liolios K."/>
            <person name="Ivanova N."/>
            <person name="Mavromatis K."/>
            <person name="Mikhailova N."/>
            <person name="Pati A."/>
            <person name="Chen A."/>
            <person name="Palaniappan K."/>
            <person name="Brambilla E."/>
            <person name="Land M."/>
            <person name="Hauser L."/>
            <person name="Chang Y.J."/>
            <person name="Jeffries C.D."/>
            <person name="Brettin T."/>
            <person name="Detter J.C."/>
            <person name="Han C."/>
            <person name="Rohde M."/>
            <person name="Sikorski J."/>
            <person name="Woyke T."/>
            <person name="Bristow J."/>
            <person name="Eisen J.A."/>
            <person name="Markowitz V."/>
            <person name="Hugenholtz P."/>
            <person name="Kyrpides N.C."/>
            <person name="Klenk H.P."/>
        </authorList>
    </citation>
    <scope>NUCLEOTIDE SEQUENCE [LARGE SCALE GENOMIC DNA]</scope>
    <source>
        <strain evidence="13">DSM 17230 / JCM 13409 / AQ1.S1</strain>
    </source>
</reference>
<evidence type="ECO:0000259" key="10">
    <source>
        <dbReference type="SMART" id="SM00962"/>
    </source>
</evidence>
<dbReference type="GO" id="GO:0005525">
    <property type="term" value="F:GTP binding"/>
    <property type="evidence" value="ECO:0007669"/>
    <property type="project" value="UniProtKB-UniRule"/>
</dbReference>
<feature type="binding site" evidence="8">
    <location>
        <begin position="115"/>
        <end position="122"/>
    </location>
    <ligand>
        <name>GTP</name>
        <dbReference type="ChEBI" id="CHEBI:37565"/>
    </ligand>
</feature>
<dbReference type="SUPFAM" id="SSF52540">
    <property type="entry name" value="P-loop containing nucleoside triphosphate hydrolases"/>
    <property type="match status" value="1"/>
</dbReference>
<dbReference type="GO" id="GO:0006614">
    <property type="term" value="P:SRP-dependent cotranslational protein targeting to membrane"/>
    <property type="evidence" value="ECO:0007669"/>
    <property type="project" value="InterPro"/>
</dbReference>
<dbReference type="SMART" id="SM00963">
    <property type="entry name" value="SRP54_N"/>
    <property type="match status" value="1"/>
</dbReference>
<dbReference type="Proteomes" id="UP000001304">
    <property type="component" value="Chromosome"/>
</dbReference>
<dbReference type="SMART" id="SM00382">
    <property type="entry name" value="AAA"/>
    <property type="match status" value="1"/>
</dbReference>
<dbReference type="InterPro" id="IPR003593">
    <property type="entry name" value="AAA+_ATPase"/>
</dbReference>
<dbReference type="GO" id="GO:0003924">
    <property type="term" value="F:GTPase activity"/>
    <property type="evidence" value="ECO:0007669"/>
    <property type="project" value="UniProtKB-UniRule"/>
</dbReference>
<dbReference type="InterPro" id="IPR000897">
    <property type="entry name" value="SRP54_GTPase_dom"/>
</dbReference>
<dbReference type="InterPro" id="IPR013822">
    <property type="entry name" value="Signal_recog_particl_SRP54_hlx"/>
</dbReference>
<dbReference type="GO" id="GO:0005047">
    <property type="term" value="F:signal recognition particle binding"/>
    <property type="evidence" value="ECO:0007669"/>
    <property type="project" value="TreeGrafter"/>
</dbReference>
<evidence type="ECO:0000256" key="6">
    <source>
        <dbReference type="ARBA" id="ARBA00023136"/>
    </source>
</evidence>
<comment type="subcellular location">
    <subcellularLocation>
        <location evidence="8">Cell membrane</location>
        <topology evidence="8">Peripheral membrane protein</topology>
        <orientation evidence="8">Cytoplasmic side</orientation>
    </subcellularLocation>
    <subcellularLocation>
        <location evidence="8">Cytoplasm</location>
    </subcellularLocation>
</comment>
<comment type="subunit">
    <text evidence="8">Part of the signal recognition particle protein translocation system, which is composed of SRP and FtsY.</text>
</comment>
<protein>
    <recommendedName>
        <fullName evidence="8">Signal recognition particle receptor FtsY</fullName>
        <shortName evidence="8">SRP receptor</shortName>
        <ecNumber evidence="8">3.6.5.4</ecNumber>
    </recommendedName>
</protein>
<dbReference type="GO" id="GO:0005886">
    <property type="term" value="C:plasma membrane"/>
    <property type="evidence" value="ECO:0007669"/>
    <property type="project" value="UniProtKB-SubCell"/>
</dbReference>
<dbReference type="GO" id="GO:0005737">
    <property type="term" value="C:cytoplasm"/>
    <property type="evidence" value="ECO:0007669"/>
    <property type="project" value="UniProtKB-SubCell"/>
</dbReference>
<comment type="similarity">
    <text evidence="8">Belongs to the GTP-binding SRP family. FtsY subfamily.</text>
</comment>
<feature type="binding site" evidence="8">
    <location>
        <begin position="197"/>
        <end position="201"/>
    </location>
    <ligand>
        <name>GTP</name>
        <dbReference type="ChEBI" id="CHEBI:37565"/>
    </ligand>
</feature>
<evidence type="ECO:0000259" key="9">
    <source>
        <dbReference type="SMART" id="SM00382"/>
    </source>
</evidence>
<dbReference type="PANTHER" id="PTHR43134:SF1">
    <property type="entry name" value="SIGNAL RECOGNITION PARTICLE RECEPTOR SUBUNIT ALPHA"/>
    <property type="match status" value="1"/>
</dbReference>
<evidence type="ECO:0000256" key="5">
    <source>
        <dbReference type="ARBA" id="ARBA00023134"/>
    </source>
</evidence>
<dbReference type="InterPro" id="IPR042101">
    <property type="entry name" value="SRP54_N_sf"/>
</dbReference>
<dbReference type="InterPro" id="IPR036225">
    <property type="entry name" value="SRP/SRP_N"/>
</dbReference>
<dbReference type="SUPFAM" id="SSF47364">
    <property type="entry name" value="Domain of the SRP/SRP receptor G-proteins"/>
    <property type="match status" value="1"/>
</dbReference>
<evidence type="ECO:0000313" key="13">
    <source>
        <dbReference type="Proteomes" id="UP000001304"/>
    </source>
</evidence>
<dbReference type="Gene3D" id="1.20.120.140">
    <property type="entry name" value="Signal recognition particle SRP54, nucleotide-binding domain"/>
    <property type="match status" value="1"/>
</dbReference>
<evidence type="ECO:0000256" key="7">
    <source>
        <dbReference type="ARBA" id="ARBA00023170"/>
    </source>
</evidence>
<feature type="domain" description="AAA+ ATPase" evidence="9">
    <location>
        <begin position="107"/>
        <end position="254"/>
    </location>
</feature>
<organism evidence="12 13">
    <name type="scientific">Ignisphaera aggregans (strain DSM 17230 / JCM 13409 / AQ1.S1)</name>
    <dbReference type="NCBI Taxonomy" id="583356"/>
    <lineage>
        <taxon>Archaea</taxon>
        <taxon>Thermoproteota</taxon>
        <taxon>Thermoprotei</taxon>
        <taxon>Desulfurococcales</taxon>
        <taxon>Desulfurococcaceae</taxon>
        <taxon>Ignisphaera</taxon>
    </lineage>
</organism>
<dbReference type="Gene3D" id="3.40.50.300">
    <property type="entry name" value="P-loop containing nucleotide triphosphate hydrolases"/>
    <property type="match status" value="1"/>
</dbReference>
<dbReference type="InterPro" id="IPR004390">
    <property type="entry name" value="SR_rcpt_FtsY"/>
</dbReference>
<dbReference type="FunFam" id="3.40.50.300:FF:000566">
    <property type="entry name" value="Signal recognition particle receptor subunit alpha"/>
    <property type="match status" value="1"/>
</dbReference>
<gene>
    <name evidence="8" type="primary">ftsY</name>
    <name evidence="12" type="ordered locus">Igag_1415</name>
</gene>
<feature type="domain" description="SRP54-type proteins GTP-binding" evidence="10">
    <location>
        <begin position="108"/>
        <end position="303"/>
    </location>
</feature>
<name>E0SQG2_IGNAA</name>
<dbReference type="SMART" id="SM00962">
    <property type="entry name" value="SRP54"/>
    <property type="match status" value="1"/>
</dbReference>
<comment type="catalytic activity">
    <reaction evidence="8">
        <text>GTP + H2O = GDP + phosphate + H(+)</text>
        <dbReference type="Rhea" id="RHEA:19669"/>
        <dbReference type="ChEBI" id="CHEBI:15377"/>
        <dbReference type="ChEBI" id="CHEBI:15378"/>
        <dbReference type="ChEBI" id="CHEBI:37565"/>
        <dbReference type="ChEBI" id="CHEBI:43474"/>
        <dbReference type="ChEBI" id="CHEBI:58189"/>
        <dbReference type="EC" id="3.6.5.4"/>
    </reaction>
</comment>
<keyword evidence="1 8" id="KW-1003">Cell membrane</keyword>